<dbReference type="InterPro" id="IPR013103">
    <property type="entry name" value="RVT_2"/>
</dbReference>
<dbReference type="Pfam" id="PF07727">
    <property type="entry name" value="RVT_2"/>
    <property type="match status" value="1"/>
</dbReference>
<evidence type="ECO:0000313" key="4">
    <source>
        <dbReference type="EMBL" id="GEY72248.1"/>
    </source>
</evidence>
<dbReference type="EMBL" id="BKCJ010203484">
    <property type="protein sequence ID" value="GEY72248.1"/>
    <property type="molecule type" value="Genomic_DNA"/>
</dbReference>
<evidence type="ECO:0000259" key="3">
    <source>
        <dbReference type="Pfam" id="PF25597"/>
    </source>
</evidence>
<evidence type="ECO:0000259" key="2">
    <source>
        <dbReference type="Pfam" id="PF07727"/>
    </source>
</evidence>
<comment type="caution">
    <text evidence="4">The sequence shown here is derived from an EMBL/GenBank/DDBJ whole genome shotgun (WGS) entry which is preliminary data.</text>
</comment>
<proteinExistence type="predicted"/>
<dbReference type="Pfam" id="PF25597">
    <property type="entry name" value="SH3_retrovirus"/>
    <property type="match status" value="1"/>
</dbReference>
<dbReference type="PANTHER" id="PTHR11439:SF491">
    <property type="entry name" value="INTEGRASE CATALYTIC DOMAIN-CONTAINING PROTEIN"/>
    <property type="match status" value="1"/>
</dbReference>
<organism evidence="4">
    <name type="scientific">Tanacetum cinerariifolium</name>
    <name type="common">Dalmatian daisy</name>
    <name type="synonym">Chrysanthemum cinerariifolium</name>
    <dbReference type="NCBI Taxonomy" id="118510"/>
    <lineage>
        <taxon>Eukaryota</taxon>
        <taxon>Viridiplantae</taxon>
        <taxon>Streptophyta</taxon>
        <taxon>Embryophyta</taxon>
        <taxon>Tracheophyta</taxon>
        <taxon>Spermatophyta</taxon>
        <taxon>Magnoliopsida</taxon>
        <taxon>eudicotyledons</taxon>
        <taxon>Gunneridae</taxon>
        <taxon>Pentapetalae</taxon>
        <taxon>asterids</taxon>
        <taxon>campanulids</taxon>
        <taxon>Asterales</taxon>
        <taxon>Asteraceae</taxon>
        <taxon>Asteroideae</taxon>
        <taxon>Anthemideae</taxon>
        <taxon>Anthemidinae</taxon>
        <taxon>Tanacetum</taxon>
    </lineage>
</organism>
<feature type="domain" description="Reverse transcriptase Ty1/copia-type" evidence="2">
    <location>
        <begin position="184"/>
        <end position="291"/>
    </location>
</feature>
<gene>
    <name evidence="4" type="ORF">Tci_444222</name>
</gene>
<sequence length="531" mass="60905">MLSNAGLGKEFWAEVVTYAYHIVNRLPSIAIDGKTPFEKWYGKHATDYDSLHVFGSAAYDHVKESKLDPRAKKTLFIGITTGIKCYRLWCLETKKTIFHRDVTFNESAMLKKVITEPLDGTSKKGDYEEEEVQTEEPRQQQHESITTSKPKRNTKRHARLNDTVACASSVATDDVLTTYSEAELTNLLEGKKAIGCKWVYAKKEGFHGQDEVRYKVRLVAKGYAHKEGIDYNEVFPLVVKHSSIRILLALIAQLDLEQFQMDVKTAFLHGDLEEEIYMVQPEGFKVSRKEHEISAAMSSKDDVERAYMEKVPYANAVGSLMYAMICTRLDISHAVGMVSRYMHNPRQGHWQDVKWILWYIHHTVDVGLVFEHGSSQWVAGYRDSDYARDLDKRRSTTGYVFTLEKAQISWKSTLQSTTTLSTTKVEYMVMTEAVKEAIWLQGLLSKLGIKQKFVTMHSDSQSAIHITKNQVYHARSKHIDVRYHFIREILEEDGVRIQKIYTSKNLADMVTKVVAVIKFNYCLDLINIVKS</sequence>
<feature type="domain" description="Retroviral polymerase SH3-like" evidence="3">
    <location>
        <begin position="58"/>
        <end position="112"/>
    </location>
</feature>
<name>A0A699HRJ6_TANCI</name>
<dbReference type="AlphaFoldDB" id="A0A699HRJ6"/>
<protein>
    <submittedName>
        <fullName evidence="4">Retrovirus-related Pol polyprotein from transposon TNT 1-94</fullName>
    </submittedName>
</protein>
<feature type="region of interest" description="Disordered" evidence="1">
    <location>
        <begin position="121"/>
        <end position="158"/>
    </location>
</feature>
<feature type="compositionally biased region" description="Basic residues" evidence="1">
    <location>
        <begin position="149"/>
        <end position="158"/>
    </location>
</feature>
<dbReference type="InterPro" id="IPR057670">
    <property type="entry name" value="SH3_retrovirus"/>
</dbReference>
<dbReference type="InterPro" id="IPR012337">
    <property type="entry name" value="RNaseH-like_sf"/>
</dbReference>
<dbReference type="CDD" id="cd09272">
    <property type="entry name" value="RNase_HI_RT_Ty1"/>
    <property type="match status" value="1"/>
</dbReference>
<reference evidence="4" key="1">
    <citation type="journal article" date="2019" name="Sci. Rep.">
        <title>Draft genome of Tanacetum cinerariifolium, the natural source of mosquito coil.</title>
        <authorList>
            <person name="Yamashiro T."/>
            <person name="Shiraishi A."/>
            <person name="Satake H."/>
            <person name="Nakayama K."/>
        </authorList>
    </citation>
    <scope>NUCLEOTIDE SEQUENCE</scope>
</reference>
<accession>A0A699HRJ6</accession>
<dbReference type="PANTHER" id="PTHR11439">
    <property type="entry name" value="GAG-POL-RELATED RETROTRANSPOSON"/>
    <property type="match status" value="1"/>
</dbReference>
<dbReference type="SUPFAM" id="SSF53098">
    <property type="entry name" value="Ribonuclease H-like"/>
    <property type="match status" value="1"/>
</dbReference>
<evidence type="ECO:0000256" key="1">
    <source>
        <dbReference type="SAM" id="MobiDB-lite"/>
    </source>
</evidence>